<keyword evidence="2" id="KW-0472">Membrane</keyword>
<dbReference type="PANTHER" id="PTHR33825:SF14">
    <property type="entry name" value="CHITINASE-LIKE PROTEIN"/>
    <property type="match status" value="1"/>
</dbReference>
<dbReference type="AlphaFoldDB" id="A0ABC8W266"/>
<evidence type="ECO:0000256" key="1">
    <source>
        <dbReference type="SAM" id="MobiDB-lite"/>
    </source>
</evidence>
<accession>A0ABC8W266</accession>
<feature type="compositionally biased region" description="Pro residues" evidence="1">
    <location>
        <begin position="40"/>
        <end position="51"/>
    </location>
</feature>
<dbReference type="PANTHER" id="PTHR33825">
    <property type="entry name" value="CHITINASE-LIKE PROTEIN"/>
    <property type="match status" value="1"/>
</dbReference>
<keyword evidence="4" id="KW-1185">Reference proteome</keyword>
<evidence type="ECO:0000313" key="4">
    <source>
        <dbReference type="Proteomes" id="UP001497457"/>
    </source>
</evidence>
<name>A0ABC8W266_9POAL</name>
<dbReference type="EMBL" id="OZ075121">
    <property type="protein sequence ID" value="CAL4901291.1"/>
    <property type="molecule type" value="Genomic_DNA"/>
</dbReference>
<evidence type="ECO:0000313" key="3">
    <source>
        <dbReference type="EMBL" id="CAL4901291.1"/>
    </source>
</evidence>
<feature type="transmembrane region" description="Helical" evidence="2">
    <location>
        <begin position="115"/>
        <end position="138"/>
    </location>
</feature>
<dbReference type="Proteomes" id="UP001497457">
    <property type="component" value="Chromosome 11b"/>
</dbReference>
<evidence type="ECO:0000256" key="2">
    <source>
        <dbReference type="SAM" id="Phobius"/>
    </source>
</evidence>
<organism evidence="3 4">
    <name type="scientific">Urochloa decumbens</name>
    <dbReference type="NCBI Taxonomy" id="240449"/>
    <lineage>
        <taxon>Eukaryota</taxon>
        <taxon>Viridiplantae</taxon>
        <taxon>Streptophyta</taxon>
        <taxon>Embryophyta</taxon>
        <taxon>Tracheophyta</taxon>
        <taxon>Spermatophyta</taxon>
        <taxon>Magnoliopsida</taxon>
        <taxon>Liliopsida</taxon>
        <taxon>Poales</taxon>
        <taxon>Poaceae</taxon>
        <taxon>PACMAD clade</taxon>
        <taxon>Panicoideae</taxon>
        <taxon>Panicodae</taxon>
        <taxon>Paniceae</taxon>
        <taxon>Melinidinae</taxon>
        <taxon>Urochloa</taxon>
    </lineage>
</organism>
<keyword evidence="2" id="KW-1133">Transmembrane helix</keyword>
<reference evidence="3" key="1">
    <citation type="submission" date="2024-10" db="EMBL/GenBank/DDBJ databases">
        <authorList>
            <person name="Ryan C."/>
        </authorList>
    </citation>
    <scope>NUCLEOTIDE SEQUENCE [LARGE SCALE GENOMIC DNA]</scope>
</reference>
<protein>
    <submittedName>
        <fullName evidence="3">Uncharacterized protein</fullName>
    </submittedName>
</protein>
<feature type="region of interest" description="Disordered" evidence="1">
    <location>
        <begin position="35"/>
        <end position="54"/>
    </location>
</feature>
<gene>
    <name evidence="3" type="ORF">URODEC1_LOCUS9227</name>
</gene>
<sequence length="266" mass="28326">MAAHQHHHRVRAPLPPRLLHRVSVSARCVCLARPPSASFRPPPPPSVPSPLPKKRADYDAAADFGEEDGAVVDEATGVEEQREYGNGEYVSSVTAGAGLPALLRAGRAGPGGDPVFFLLTAVAVTTSVAFSSMVAVAVPTMLSCQESPSPYIQKLSENFSTVAMRRAANSFAMLADGALEELPSTMAAVRLSGMEISDLTVELSDLSHEISDGVNKSAKVTQTVEASIGQMQDIARQQAISMIKERATLRTIPLQDWITSPRHKSS</sequence>
<proteinExistence type="predicted"/>
<keyword evidence="2" id="KW-0812">Transmembrane</keyword>